<dbReference type="Proteomes" id="UP001233999">
    <property type="component" value="Unassembled WGS sequence"/>
</dbReference>
<comment type="caution">
    <text evidence="2">The sequence shown here is derived from an EMBL/GenBank/DDBJ whole genome shotgun (WGS) entry which is preliminary data.</text>
</comment>
<name>A0AAD8E3M7_DIPPU</name>
<organism evidence="2 3">
    <name type="scientific">Diploptera punctata</name>
    <name type="common">Pacific beetle cockroach</name>
    <dbReference type="NCBI Taxonomy" id="6984"/>
    <lineage>
        <taxon>Eukaryota</taxon>
        <taxon>Metazoa</taxon>
        <taxon>Ecdysozoa</taxon>
        <taxon>Arthropoda</taxon>
        <taxon>Hexapoda</taxon>
        <taxon>Insecta</taxon>
        <taxon>Pterygota</taxon>
        <taxon>Neoptera</taxon>
        <taxon>Polyneoptera</taxon>
        <taxon>Dictyoptera</taxon>
        <taxon>Blattodea</taxon>
        <taxon>Blaberoidea</taxon>
        <taxon>Blaberidae</taxon>
        <taxon>Diplopterinae</taxon>
        <taxon>Diploptera</taxon>
    </lineage>
</organism>
<gene>
    <name evidence="2" type="ORF">L9F63_007140</name>
</gene>
<feature type="compositionally biased region" description="Basic and acidic residues" evidence="1">
    <location>
        <begin position="1"/>
        <end position="10"/>
    </location>
</feature>
<dbReference type="AlphaFoldDB" id="A0AAD8E3M7"/>
<dbReference type="GO" id="GO:0034237">
    <property type="term" value="F:protein kinase A regulatory subunit binding"/>
    <property type="evidence" value="ECO:0007669"/>
    <property type="project" value="TreeGrafter"/>
</dbReference>
<dbReference type="Pfam" id="PF14469">
    <property type="entry name" value="AKAP28"/>
    <property type="match status" value="1"/>
</dbReference>
<dbReference type="InterPro" id="IPR025663">
    <property type="entry name" value="AKAP_28"/>
</dbReference>
<dbReference type="InterPro" id="IPR053084">
    <property type="entry name" value="AKAP"/>
</dbReference>
<feature type="region of interest" description="Disordered" evidence="1">
    <location>
        <begin position="1"/>
        <end position="54"/>
    </location>
</feature>
<sequence length="185" mass="21396">MNTSSKKDDSSESSQESTDSYPDSLDSNGSFPSLTSDIGSENNSIPEEEDSENKTKIVIWPSSENFDIALGCIKINELIETWKRKKGWMYCIDFISEVKAISSDYYFYEVKWSIPSNKYPISALTASVFFRIEVSHLKPLEKAVQVTYQFETSRFIHPVGRIQFQEKWLEDIFLYKLMVLPHITF</sequence>
<evidence type="ECO:0000313" key="3">
    <source>
        <dbReference type="Proteomes" id="UP001233999"/>
    </source>
</evidence>
<dbReference type="EMBL" id="JASPKZ010009810">
    <property type="protein sequence ID" value="KAJ9576040.1"/>
    <property type="molecule type" value="Genomic_DNA"/>
</dbReference>
<protein>
    <recommendedName>
        <fullName evidence="4">A-kinase anchor protein 14</fullName>
    </recommendedName>
</protein>
<evidence type="ECO:0000313" key="2">
    <source>
        <dbReference type="EMBL" id="KAJ9576040.1"/>
    </source>
</evidence>
<reference evidence="2" key="1">
    <citation type="journal article" date="2023" name="IScience">
        <title>Live-bearing cockroach genome reveals convergent evolutionary mechanisms linked to viviparity in insects and beyond.</title>
        <authorList>
            <person name="Fouks B."/>
            <person name="Harrison M.C."/>
            <person name="Mikhailova A.A."/>
            <person name="Marchal E."/>
            <person name="English S."/>
            <person name="Carruthers M."/>
            <person name="Jennings E.C."/>
            <person name="Chiamaka E.L."/>
            <person name="Frigard R.A."/>
            <person name="Pippel M."/>
            <person name="Attardo G.M."/>
            <person name="Benoit J.B."/>
            <person name="Bornberg-Bauer E."/>
            <person name="Tobe S.S."/>
        </authorList>
    </citation>
    <scope>NUCLEOTIDE SEQUENCE</scope>
    <source>
        <strain evidence="2">Stay&amp;Tobe</strain>
    </source>
</reference>
<keyword evidence="3" id="KW-1185">Reference proteome</keyword>
<feature type="compositionally biased region" description="Polar residues" evidence="1">
    <location>
        <begin position="25"/>
        <end position="45"/>
    </location>
</feature>
<accession>A0AAD8E3M7</accession>
<dbReference type="GO" id="GO:0005952">
    <property type="term" value="C:cAMP-dependent protein kinase complex"/>
    <property type="evidence" value="ECO:0007669"/>
    <property type="project" value="TreeGrafter"/>
</dbReference>
<evidence type="ECO:0000256" key="1">
    <source>
        <dbReference type="SAM" id="MobiDB-lite"/>
    </source>
</evidence>
<dbReference type="PANTHER" id="PTHR35075:SF1">
    <property type="entry name" value="A-KINASE ANCHOR PROTEIN 14"/>
    <property type="match status" value="1"/>
</dbReference>
<dbReference type="PANTHER" id="PTHR35075">
    <property type="entry name" value="A-KINASE ANCHOR PROTEIN 14"/>
    <property type="match status" value="1"/>
</dbReference>
<reference evidence="2" key="2">
    <citation type="submission" date="2023-05" db="EMBL/GenBank/DDBJ databases">
        <authorList>
            <person name="Fouks B."/>
        </authorList>
    </citation>
    <scope>NUCLEOTIDE SEQUENCE</scope>
    <source>
        <strain evidence="2">Stay&amp;Tobe</strain>
        <tissue evidence="2">Testes</tissue>
    </source>
</reference>
<proteinExistence type="predicted"/>
<evidence type="ECO:0008006" key="4">
    <source>
        <dbReference type="Google" id="ProtNLM"/>
    </source>
</evidence>